<name>E8R1L9_ISOPI</name>
<dbReference type="SUPFAM" id="SSF49879">
    <property type="entry name" value="SMAD/FHA domain"/>
    <property type="match status" value="1"/>
</dbReference>
<dbReference type="SMART" id="SM00331">
    <property type="entry name" value="PP2C_SIG"/>
    <property type="match status" value="1"/>
</dbReference>
<reference evidence="3 4" key="2">
    <citation type="journal article" date="2011" name="Stand. Genomic Sci.">
        <title>Complete genome sequence of Isosphaera pallida type strain (IS1B).</title>
        <authorList>
            <consortium name="US DOE Joint Genome Institute (JGI-PGF)"/>
            <person name="Goker M."/>
            <person name="Cleland D."/>
            <person name="Saunders E."/>
            <person name="Lapidus A."/>
            <person name="Nolan M."/>
            <person name="Lucas S."/>
            <person name="Hammon N."/>
            <person name="Deshpande S."/>
            <person name="Cheng J.F."/>
            <person name="Tapia R."/>
            <person name="Han C."/>
            <person name="Goodwin L."/>
            <person name="Pitluck S."/>
            <person name="Liolios K."/>
            <person name="Pagani I."/>
            <person name="Ivanova N."/>
            <person name="Mavromatis K."/>
            <person name="Pati A."/>
            <person name="Chen A."/>
            <person name="Palaniappan K."/>
            <person name="Land M."/>
            <person name="Hauser L."/>
            <person name="Chang Y.J."/>
            <person name="Jeffries C.D."/>
            <person name="Detter J.C."/>
            <person name="Beck B."/>
            <person name="Woyke T."/>
            <person name="Bristow J."/>
            <person name="Eisen J.A."/>
            <person name="Markowitz V."/>
            <person name="Hugenholtz P."/>
            <person name="Kyrpides N.C."/>
            <person name="Klenk H.P."/>
        </authorList>
    </citation>
    <scope>NUCLEOTIDE SEQUENCE [LARGE SCALE GENOMIC DNA]</scope>
    <source>
        <strain evidence="4">ATCC 43644 / DSM 9630 / IS1B</strain>
    </source>
</reference>
<proteinExistence type="predicted"/>
<dbReference type="SMART" id="SM00065">
    <property type="entry name" value="GAF"/>
    <property type="match status" value="1"/>
</dbReference>
<dbReference type="Pfam" id="PF00498">
    <property type="entry name" value="FHA"/>
    <property type="match status" value="1"/>
</dbReference>
<dbReference type="InterPro" id="IPR003018">
    <property type="entry name" value="GAF"/>
</dbReference>
<keyword evidence="4" id="KW-1185">Reference proteome</keyword>
<evidence type="ECO:0000313" key="4">
    <source>
        <dbReference type="Proteomes" id="UP000008631"/>
    </source>
</evidence>
<dbReference type="InterPro" id="IPR001932">
    <property type="entry name" value="PPM-type_phosphatase-like_dom"/>
</dbReference>
<dbReference type="PANTHER" id="PTHR43156:SF2">
    <property type="entry name" value="STAGE II SPORULATION PROTEIN E"/>
    <property type="match status" value="1"/>
</dbReference>
<dbReference type="EMBL" id="CP002353">
    <property type="protein sequence ID" value="ADV63437.1"/>
    <property type="molecule type" value="Genomic_DNA"/>
</dbReference>
<accession>E8R1L9</accession>
<dbReference type="eggNOG" id="COG1716">
    <property type="taxonomic scope" value="Bacteria"/>
</dbReference>
<dbReference type="InterPro" id="IPR000253">
    <property type="entry name" value="FHA_dom"/>
</dbReference>
<dbReference type="Proteomes" id="UP000008631">
    <property type="component" value="Chromosome"/>
</dbReference>
<organism evidence="3 4">
    <name type="scientific">Isosphaera pallida (strain ATCC 43644 / DSM 9630 / IS1B)</name>
    <dbReference type="NCBI Taxonomy" id="575540"/>
    <lineage>
        <taxon>Bacteria</taxon>
        <taxon>Pseudomonadati</taxon>
        <taxon>Planctomycetota</taxon>
        <taxon>Planctomycetia</taxon>
        <taxon>Isosphaerales</taxon>
        <taxon>Isosphaeraceae</taxon>
        <taxon>Isosphaera</taxon>
    </lineage>
</organism>
<dbReference type="eggNOG" id="COG2208">
    <property type="taxonomic scope" value="Bacteria"/>
</dbReference>
<dbReference type="Gene3D" id="3.60.40.10">
    <property type="entry name" value="PPM-type phosphatase domain"/>
    <property type="match status" value="1"/>
</dbReference>
<dbReference type="CDD" id="cd00060">
    <property type="entry name" value="FHA"/>
    <property type="match status" value="1"/>
</dbReference>
<dbReference type="AlphaFoldDB" id="E8R1L9"/>
<evidence type="ECO:0000313" key="3">
    <source>
        <dbReference type="EMBL" id="ADV63437.1"/>
    </source>
</evidence>
<evidence type="ECO:0000256" key="1">
    <source>
        <dbReference type="ARBA" id="ARBA00022801"/>
    </source>
</evidence>
<dbReference type="HOGENOM" id="CLU_000445_43_6_0"/>
<keyword evidence="1" id="KW-0378">Hydrolase</keyword>
<dbReference type="InterPro" id="IPR008984">
    <property type="entry name" value="SMAD_FHA_dom_sf"/>
</dbReference>
<dbReference type="GO" id="GO:0016791">
    <property type="term" value="F:phosphatase activity"/>
    <property type="evidence" value="ECO:0007669"/>
    <property type="project" value="TreeGrafter"/>
</dbReference>
<protein>
    <submittedName>
        <fullName evidence="3">Protein serine phosphatase with GAF(S) sensor(S)</fullName>
    </submittedName>
</protein>
<sequence length="573" mass="63105">MTLPSSFQGTTVPALHLLDGPEAGKLIELRTNTITLGRNSKYCDLVFPAPNISRRHARIDRVIEPDGRVVFMLTDLDSSLGTQLNDRVLRGQSAVLRDGDEIQIGDVFLLFQAESRLDPVTRTDSLTESEAWRGRPDSVKRQLDALVEMSGSLVSVLDLNSVLRITLETLFRMFPQSNQGLVLVEDAKSGRLEVRAERYRLISPTPSFSCRLVRSVIQGGRARLFRDQLDTDGIDSDSLSESMMSALTRVLMCAPLRVGREPPVGAVWLDTIRQPTPFTPADLALFEAVLRQAAVAAENAILHERLIKQTSLEAERNHARRIQLTFLPRARPSHPGWQFWDDYRPIEAVGGDYFGYIPVRAPLAGTAQRSDHLLAVVVADVAGKGLPAALIMARLSAEVRIVCNEESEPDRMLTRLNERLLSDELKLIYVTLALMTLELETGEVRIARAGHPAPVIRRHDGRVEEMGVAEGGPPLGLFAEATFPVHQTRLDPGDVVVLMSDGLTEAGDPHQSFFGHGGIRRALETHRPDRAETAGLAVTAELNRFLGGDALRDDITVVCVSRNRLPVPSSPPP</sequence>
<gene>
    <name evidence="3" type="ordered locus">Isop_2872</name>
</gene>
<dbReference type="SUPFAM" id="SSF81606">
    <property type="entry name" value="PP2C-like"/>
    <property type="match status" value="1"/>
</dbReference>
<feature type="domain" description="FHA" evidence="2">
    <location>
        <begin position="34"/>
        <end position="89"/>
    </location>
</feature>
<evidence type="ECO:0000259" key="2">
    <source>
        <dbReference type="PROSITE" id="PS50006"/>
    </source>
</evidence>
<dbReference type="SUPFAM" id="SSF55781">
    <property type="entry name" value="GAF domain-like"/>
    <property type="match status" value="1"/>
</dbReference>
<dbReference type="PROSITE" id="PS50006">
    <property type="entry name" value="FHA_DOMAIN"/>
    <property type="match status" value="1"/>
</dbReference>
<dbReference type="InterPro" id="IPR052016">
    <property type="entry name" value="Bact_Sigma-Reg"/>
</dbReference>
<reference key="1">
    <citation type="submission" date="2010-11" db="EMBL/GenBank/DDBJ databases">
        <title>The complete sequence of chromosome of Isophaera pallida ATCC 43644.</title>
        <authorList>
            <consortium name="US DOE Joint Genome Institute (JGI-PGF)"/>
            <person name="Lucas S."/>
            <person name="Copeland A."/>
            <person name="Lapidus A."/>
            <person name="Bruce D."/>
            <person name="Goodwin L."/>
            <person name="Pitluck S."/>
            <person name="Kyrpides N."/>
            <person name="Mavromatis K."/>
            <person name="Pagani I."/>
            <person name="Ivanova N."/>
            <person name="Saunders E."/>
            <person name="Brettin T."/>
            <person name="Detter J.C."/>
            <person name="Han C."/>
            <person name="Tapia R."/>
            <person name="Land M."/>
            <person name="Hauser L."/>
            <person name="Markowitz V."/>
            <person name="Cheng J.-F."/>
            <person name="Hugenholtz P."/>
            <person name="Woyke T."/>
            <person name="Wu D."/>
            <person name="Eisen J.A."/>
        </authorList>
    </citation>
    <scope>NUCLEOTIDE SEQUENCE</scope>
    <source>
        <strain>ATCC 43644</strain>
    </source>
</reference>
<dbReference type="InterPro" id="IPR029016">
    <property type="entry name" value="GAF-like_dom_sf"/>
</dbReference>
<dbReference type="PANTHER" id="PTHR43156">
    <property type="entry name" value="STAGE II SPORULATION PROTEIN E-RELATED"/>
    <property type="match status" value="1"/>
</dbReference>
<dbReference type="Pfam" id="PF07228">
    <property type="entry name" value="SpoIIE"/>
    <property type="match status" value="1"/>
</dbReference>
<dbReference type="Gene3D" id="2.60.200.20">
    <property type="match status" value="1"/>
</dbReference>
<dbReference type="InParanoid" id="E8R1L9"/>
<dbReference type="SMART" id="SM00240">
    <property type="entry name" value="FHA"/>
    <property type="match status" value="1"/>
</dbReference>
<dbReference type="Gene3D" id="3.30.450.40">
    <property type="match status" value="1"/>
</dbReference>
<dbReference type="Pfam" id="PF01590">
    <property type="entry name" value="GAF"/>
    <property type="match status" value="1"/>
</dbReference>
<dbReference type="RefSeq" id="WP_013565725.1">
    <property type="nucleotide sequence ID" value="NC_014962.1"/>
</dbReference>
<dbReference type="STRING" id="575540.Isop_2872"/>
<dbReference type="InterPro" id="IPR036457">
    <property type="entry name" value="PPM-type-like_dom_sf"/>
</dbReference>
<dbReference type="KEGG" id="ipa:Isop_2872"/>